<accession>A0ABQ4S4C4</accession>
<evidence type="ECO:0000313" key="1">
    <source>
        <dbReference type="EMBL" id="GJD97973.1"/>
    </source>
</evidence>
<sequence length="65" mass="6960">MRLWVIAQTACALLDNATQPRLAGFAGDCSRPPKHILRARIVLPSAQRLGVQDEAPQAGVSRPAV</sequence>
<dbReference type="Proteomes" id="UP001055125">
    <property type="component" value="Unassembled WGS sequence"/>
</dbReference>
<reference evidence="1" key="1">
    <citation type="journal article" date="2021" name="Front. Microbiol.">
        <title>Comprehensive Comparative Genomics and Phenotyping of Methylobacterium Species.</title>
        <authorList>
            <person name="Alessa O."/>
            <person name="Ogura Y."/>
            <person name="Fujitani Y."/>
            <person name="Takami H."/>
            <person name="Hayashi T."/>
            <person name="Sahin N."/>
            <person name="Tani A."/>
        </authorList>
    </citation>
    <scope>NUCLEOTIDE SEQUENCE</scope>
    <source>
        <strain evidence="1">DSM 19015</strain>
    </source>
</reference>
<name>A0ABQ4S4C4_9HYPH</name>
<evidence type="ECO:0000313" key="2">
    <source>
        <dbReference type="Proteomes" id="UP001055125"/>
    </source>
</evidence>
<evidence type="ECO:0008006" key="3">
    <source>
        <dbReference type="Google" id="ProtNLM"/>
    </source>
</evidence>
<organism evidence="1 2">
    <name type="scientific">Methylobacterium iners</name>
    <dbReference type="NCBI Taxonomy" id="418707"/>
    <lineage>
        <taxon>Bacteria</taxon>
        <taxon>Pseudomonadati</taxon>
        <taxon>Pseudomonadota</taxon>
        <taxon>Alphaproteobacteria</taxon>
        <taxon>Hyphomicrobiales</taxon>
        <taxon>Methylobacteriaceae</taxon>
        <taxon>Methylobacterium</taxon>
    </lineage>
</organism>
<gene>
    <name evidence="1" type="ORF">OCOJLMKI_5212</name>
</gene>
<comment type="caution">
    <text evidence="1">The sequence shown here is derived from an EMBL/GenBank/DDBJ whole genome shotgun (WGS) entry which is preliminary data.</text>
</comment>
<proteinExistence type="predicted"/>
<keyword evidence="2" id="KW-1185">Reference proteome</keyword>
<reference evidence="1" key="2">
    <citation type="submission" date="2021-08" db="EMBL/GenBank/DDBJ databases">
        <authorList>
            <person name="Tani A."/>
            <person name="Ola A."/>
            <person name="Ogura Y."/>
            <person name="Katsura K."/>
            <person name="Hayashi T."/>
        </authorList>
    </citation>
    <scope>NUCLEOTIDE SEQUENCE</scope>
    <source>
        <strain evidence="1">DSM 19015</strain>
    </source>
</reference>
<dbReference type="EMBL" id="BPQP01000136">
    <property type="protein sequence ID" value="GJD97973.1"/>
    <property type="molecule type" value="Genomic_DNA"/>
</dbReference>
<protein>
    <recommendedName>
        <fullName evidence="3">Transposase</fullName>
    </recommendedName>
</protein>